<dbReference type="NCBIfam" id="NF038216">
    <property type="entry name" value="ABZJ_00895_fam"/>
    <property type="match status" value="1"/>
</dbReference>
<dbReference type="EMBL" id="QJTK01000016">
    <property type="protein sequence ID" value="PYF07722.1"/>
    <property type="molecule type" value="Genomic_DNA"/>
</dbReference>
<feature type="transmembrane region" description="Helical" evidence="1">
    <location>
        <begin position="30"/>
        <end position="48"/>
    </location>
</feature>
<dbReference type="Proteomes" id="UP000247727">
    <property type="component" value="Unassembled WGS sequence"/>
</dbReference>
<evidence type="ECO:0000256" key="1">
    <source>
        <dbReference type="SAM" id="Phobius"/>
    </source>
</evidence>
<dbReference type="OrthoDB" id="7689650at2"/>
<keyword evidence="1" id="KW-0472">Membrane</keyword>
<organism evidence="2 3">
    <name type="scientific">Rhodobacter viridis</name>
    <dbReference type="NCBI Taxonomy" id="1054202"/>
    <lineage>
        <taxon>Bacteria</taxon>
        <taxon>Pseudomonadati</taxon>
        <taxon>Pseudomonadota</taxon>
        <taxon>Alphaproteobacteria</taxon>
        <taxon>Rhodobacterales</taxon>
        <taxon>Rhodobacter group</taxon>
        <taxon>Rhodobacter</taxon>
    </lineage>
</organism>
<name>A0A318TS94_9RHOB</name>
<dbReference type="AlphaFoldDB" id="A0A318TS94"/>
<protein>
    <submittedName>
        <fullName evidence="2">Uncharacterized protein</fullName>
    </submittedName>
</protein>
<evidence type="ECO:0000313" key="3">
    <source>
        <dbReference type="Proteomes" id="UP000247727"/>
    </source>
</evidence>
<feature type="transmembrane region" description="Helical" evidence="1">
    <location>
        <begin position="105"/>
        <end position="126"/>
    </location>
</feature>
<keyword evidence="3" id="KW-1185">Reference proteome</keyword>
<dbReference type="RefSeq" id="WP_110806802.1">
    <property type="nucleotide sequence ID" value="NZ_QJTK01000016.1"/>
</dbReference>
<accession>A0A318TS94</accession>
<reference evidence="2 3" key="1">
    <citation type="submission" date="2018-06" db="EMBL/GenBank/DDBJ databases">
        <title>Genomic Encyclopedia of Type Strains, Phase III (KMG-III): the genomes of soil and plant-associated and newly described type strains.</title>
        <authorList>
            <person name="Whitman W."/>
        </authorList>
    </citation>
    <scope>NUCLEOTIDE SEQUENCE [LARGE SCALE GENOMIC DNA]</scope>
    <source>
        <strain evidence="2 3">JA737</strain>
    </source>
</reference>
<keyword evidence="1" id="KW-0812">Transmembrane</keyword>
<proteinExistence type="predicted"/>
<dbReference type="InterPro" id="IPR047730">
    <property type="entry name" value="ABZJ_00895-like"/>
</dbReference>
<comment type="caution">
    <text evidence="2">The sequence shown here is derived from an EMBL/GenBank/DDBJ whole genome shotgun (WGS) entry which is preliminary data.</text>
</comment>
<evidence type="ECO:0000313" key="2">
    <source>
        <dbReference type="EMBL" id="PYF07722.1"/>
    </source>
</evidence>
<gene>
    <name evidence="2" type="ORF">C8J30_11648</name>
</gene>
<feature type="transmembrane region" description="Helical" evidence="1">
    <location>
        <begin position="69"/>
        <end position="90"/>
    </location>
</feature>
<sequence length="148" mass="15823">MPILRYALIVILMTLIVSGIAVLLETYAQIRLGMVGGGAIPVFMTALIEGQLFCKRTGGLPDRGQTLRFAGMATAINLMLLGPALVLISLGDPALLTMLRGFDAVLWSVILGAVVVITFPASYFFYRQGAASQHRAMARQKARQGGAK</sequence>
<feature type="transmembrane region" description="Helical" evidence="1">
    <location>
        <begin position="7"/>
        <end position="24"/>
    </location>
</feature>
<keyword evidence="1" id="KW-1133">Transmembrane helix</keyword>